<evidence type="ECO:0000259" key="5">
    <source>
        <dbReference type="PROSITE" id="PS51898"/>
    </source>
</evidence>
<dbReference type="AlphaFoldDB" id="A0A643F4A9"/>
<dbReference type="PANTHER" id="PTHR30349">
    <property type="entry name" value="PHAGE INTEGRASE-RELATED"/>
    <property type="match status" value="1"/>
</dbReference>
<dbReference type="GO" id="GO:0003677">
    <property type="term" value="F:DNA binding"/>
    <property type="evidence" value="ECO:0007669"/>
    <property type="project" value="UniProtKB-KW"/>
</dbReference>
<name>A0A643F4A9_9HYPH</name>
<gene>
    <name evidence="6" type="ORF">F7Q93_01090</name>
</gene>
<dbReference type="Gene3D" id="1.10.443.10">
    <property type="entry name" value="Intergrase catalytic core"/>
    <property type="match status" value="1"/>
</dbReference>
<evidence type="ECO:0000256" key="1">
    <source>
        <dbReference type="ARBA" id="ARBA00008857"/>
    </source>
</evidence>
<comment type="similarity">
    <text evidence="1">Belongs to the 'phage' integrase family.</text>
</comment>
<proteinExistence type="inferred from homology"/>
<organism evidence="6">
    <name type="scientific">Brucella pituitosa</name>
    <dbReference type="NCBI Taxonomy" id="571256"/>
    <lineage>
        <taxon>Bacteria</taxon>
        <taxon>Pseudomonadati</taxon>
        <taxon>Pseudomonadota</taxon>
        <taxon>Alphaproteobacteria</taxon>
        <taxon>Hyphomicrobiales</taxon>
        <taxon>Brucellaceae</taxon>
        <taxon>Brucella/Ochrobactrum group</taxon>
        <taxon>Brucella</taxon>
    </lineage>
</organism>
<dbReference type="InterPro" id="IPR010998">
    <property type="entry name" value="Integrase_recombinase_N"/>
</dbReference>
<protein>
    <submittedName>
        <fullName evidence="6">Tyrosine-type recombinase/integrase</fullName>
    </submittedName>
</protein>
<dbReference type="InterPro" id="IPR050090">
    <property type="entry name" value="Tyrosine_recombinase_XerCD"/>
</dbReference>
<sequence>MTLHMAGLTRAKNGDWFSRKTIPSDIREAYQRAHGIRQEERFRVPSNAPISQAKLAHIEWLATIEARITAIRANQSGEAVTLSNRQMHELAGRWYDWFIAQNSEKESPVADLDLVYERYQDALEAAGEAPQAFLGFNEQGRGAHHAAKVRAAVIEASRLLSFIAMEQVVLTTDAFNSFVDTIEPDFVAALSVLRRRAFGDYSADLHRNRFPQAATNNESQPQPRVKLSGWNVWQAFEAWVQERMPASSTVNRWRGVFLDLDAFHSSKDIALFTDDDAVKWKNKLMSTGNLSGRTANEVYLTAASRVFGWVKSQKKISSNPFEGVKVSAKKAKNTKTEFQEEDVVAILKASLAPQPKHMKAHRRSAIRWVPWICAYTGARPGEITQLRKQDIEQHREGFWTLSILPEAGTVKGGEPRHVPLHDDLVTQGFIDFVKAAKAGPLFYDPSGERKTTKEDTLNPPRPQYVIARQKLGDWVRKLGIDDKRVSPNHSWRHTFKRRAARAGIEQRIRDGMCGHTADHVGAIYELPTVEDLANAIKAFPAYSLVKSEER</sequence>
<dbReference type="PANTHER" id="PTHR30349:SF64">
    <property type="entry name" value="PROPHAGE INTEGRASE INTD-RELATED"/>
    <property type="match status" value="1"/>
</dbReference>
<evidence type="ECO:0000256" key="2">
    <source>
        <dbReference type="ARBA" id="ARBA00022908"/>
    </source>
</evidence>
<comment type="caution">
    <text evidence="6">The sequence shown here is derived from an EMBL/GenBank/DDBJ whole genome shotgun (WGS) entry which is preliminary data.</text>
</comment>
<dbReference type="Pfam" id="PF00589">
    <property type="entry name" value="Phage_integrase"/>
    <property type="match status" value="1"/>
</dbReference>
<reference evidence="6" key="1">
    <citation type="submission" date="2019-09" db="EMBL/GenBank/DDBJ databases">
        <title>Draft genome sequences of 48 bacterial type strains from the CCUG.</title>
        <authorList>
            <person name="Tunovic T."/>
            <person name="Pineiro-Iglesias B."/>
            <person name="Unosson C."/>
            <person name="Inganas E."/>
            <person name="Ohlen M."/>
            <person name="Cardew S."/>
            <person name="Jensie-Markopoulos S."/>
            <person name="Salva-Serra F."/>
            <person name="Jaen-Luchoro D."/>
            <person name="Karlsson R."/>
            <person name="Svensson-Stadler L."/>
            <person name="Chun J."/>
            <person name="Moore E."/>
        </authorList>
    </citation>
    <scope>NUCLEOTIDE SEQUENCE</scope>
    <source>
        <strain evidence="6">CCUG 50899</strain>
    </source>
</reference>
<dbReference type="GO" id="GO:0006310">
    <property type="term" value="P:DNA recombination"/>
    <property type="evidence" value="ECO:0007669"/>
    <property type="project" value="UniProtKB-KW"/>
</dbReference>
<dbReference type="Gene3D" id="1.10.150.130">
    <property type="match status" value="1"/>
</dbReference>
<evidence type="ECO:0000256" key="4">
    <source>
        <dbReference type="ARBA" id="ARBA00023172"/>
    </source>
</evidence>
<dbReference type="GO" id="GO:0015074">
    <property type="term" value="P:DNA integration"/>
    <property type="evidence" value="ECO:0007669"/>
    <property type="project" value="UniProtKB-KW"/>
</dbReference>
<keyword evidence="4" id="KW-0233">DNA recombination</keyword>
<dbReference type="InterPro" id="IPR002104">
    <property type="entry name" value="Integrase_catalytic"/>
</dbReference>
<keyword evidence="3" id="KW-0238">DNA-binding</keyword>
<feature type="domain" description="Tyr recombinase" evidence="5">
    <location>
        <begin position="332"/>
        <end position="537"/>
    </location>
</feature>
<accession>A0A643F4A9</accession>
<dbReference type="SUPFAM" id="SSF56349">
    <property type="entry name" value="DNA breaking-rejoining enzymes"/>
    <property type="match status" value="1"/>
</dbReference>
<evidence type="ECO:0000313" key="6">
    <source>
        <dbReference type="EMBL" id="KAB0573125.1"/>
    </source>
</evidence>
<dbReference type="EMBL" id="VZPE01000001">
    <property type="protein sequence ID" value="KAB0573125.1"/>
    <property type="molecule type" value="Genomic_DNA"/>
</dbReference>
<dbReference type="InterPro" id="IPR013762">
    <property type="entry name" value="Integrase-like_cat_sf"/>
</dbReference>
<evidence type="ECO:0000256" key="3">
    <source>
        <dbReference type="ARBA" id="ARBA00023125"/>
    </source>
</evidence>
<dbReference type="PROSITE" id="PS51898">
    <property type="entry name" value="TYR_RECOMBINASE"/>
    <property type="match status" value="1"/>
</dbReference>
<keyword evidence="2" id="KW-0229">DNA integration</keyword>
<dbReference type="InterPro" id="IPR011010">
    <property type="entry name" value="DNA_brk_join_enz"/>
</dbReference>